<name>A0A919BGT1_STRFL</name>
<accession>A0A919BGT1</accession>
<dbReference type="Proteomes" id="UP000632849">
    <property type="component" value="Unassembled WGS sequence"/>
</dbReference>
<keyword evidence="2" id="KW-1185">Reference proteome</keyword>
<evidence type="ECO:0000313" key="2">
    <source>
        <dbReference type="Proteomes" id="UP000632849"/>
    </source>
</evidence>
<protein>
    <submittedName>
        <fullName evidence="1">Uncharacterized protein</fullName>
    </submittedName>
</protein>
<dbReference type="RefSeq" id="WP_190041272.1">
    <property type="nucleotide sequence ID" value="NZ_BNBE01000001.1"/>
</dbReference>
<proteinExistence type="predicted"/>
<comment type="caution">
    <text evidence="1">The sequence shown here is derived from an EMBL/GenBank/DDBJ whole genome shotgun (WGS) entry which is preliminary data.</text>
</comment>
<reference evidence="1" key="2">
    <citation type="submission" date="2020-09" db="EMBL/GenBank/DDBJ databases">
        <authorList>
            <person name="Sun Q."/>
            <person name="Ohkuma M."/>
        </authorList>
    </citation>
    <scope>NUCLEOTIDE SEQUENCE</scope>
    <source>
        <strain evidence="1">JCM 4122</strain>
    </source>
</reference>
<evidence type="ECO:0000313" key="1">
    <source>
        <dbReference type="EMBL" id="GHF90248.1"/>
    </source>
</evidence>
<dbReference type="AlphaFoldDB" id="A0A919BGT1"/>
<sequence>MGSGRGKPWLLWAALMVPAAATLAGIGTYTRVLGPEDPPKPSRADLVGSYEDGQGGEVTLRADGTAEVRGIEYAAEEEPGFAVLKRCEDGAVHWAFTETRPRWHDQVSLSTTCESPTPWLWDAGGSPAAPELVYWTFTPGHPDSRRVLIRR</sequence>
<dbReference type="EMBL" id="BNBE01000001">
    <property type="protein sequence ID" value="GHF90248.1"/>
    <property type="molecule type" value="Genomic_DNA"/>
</dbReference>
<reference evidence="1" key="1">
    <citation type="journal article" date="2014" name="Int. J. Syst. Evol. Microbiol.">
        <title>Complete genome sequence of Corynebacterium casei LMG S-19264T (=DSM 44701T), isolated from a smear-ripened cheese.</title>
        <authorList>
            <consortium name="US DOE Joint Genome Institute (JGI-PGF)"/>
            <person name="Walter F."/>
            <person name="Albersmeier A."/>
            <person name="Kalinowski J."/>
            <person name="Ruckert C."/>
        </authorList>
    </citation>
    <scope>NUCLEOTIDE SEQUENCE</scope>
    <source>
        <strain evidence="1">JCM 4122</strain>
    </source>
</reference>
<organism evidence="1 2">
    <name type="scientific">Streptomyces filamentosus</name>
    <name type="common">Streptomyces roseosporus</name>
    <dbReference type="NCBI Taxonomy" id="67294"/>
    <lineage>
        <taxon>Bacteria</taxon>
        <taxon>Bacillati</taxon>
        <taxon>Actinomycetota</taxon>
        <taxon>Actinomycetes</taxon>
        <taxon>Kitasatosporales</taxon>
        <taxon>Streptomycetaceae</taxon>
        <taxon>Streptomyces</taxon>
    </lineage>
</organism>
<gene>
    <name evidence="1" type="ORF">GCM10017667_19160</name>
</gene>